<gene>
    <name evidence="1" type="ORF">COI74_28905</name>
</gene>
<proteinExistence type="predicted"/>
<evidence type="ECO:0000313" key="2">
    <source>
        <dbReference type="Proteomes" id="UP000225062"/>
    </source>
</evidence>
<dbReference type="AlphaFoldDB" id="A0ABD6TF78"/>
<comment type="caution">
    <text evidence="1">The sequence shown here is derived from an EMBL/GenBank/DDBJ whole genome shotgun (WGS) entry which is preliminary data.</text>
</comment>
<dbReference type="RefSeq" id="WP_098150318.1">
    <property type="nucleotide sequence ID" value="NZ_NUBB01000065.1"/>
</dbReference>
<reference evidence="1 2" key="1">
    <citation type="submission" date="2017-09" db="EMBL/GenBank/DDBJ databases">
        <title>Large-scale bioinformatics analysis of Bacillus genomes uncovers conserved roles of natural products in bacterial physiology.</title>
        <authorList>
            <consortium name="Agbiome Team Llc"/>
            <person name="Bleich R.M."/>
            <person name="Grubbs K.J."/>
            <person name="Santa Maria K.C."/>
            <person name="Allen S.E."/>
            <person name="Farag S."/>
            <person name="Shank E.A."/>
            <person name="Bowers A."/>
        </authorList>
    </citation>
    <scope>NUCLEOTIDE SEQUENCE [LARGE SCALE GENOMIC DNA]</scope>
    <source>
        <strain evidence="1 2">AFS032503</strain>
    </source>
</reference>
<sequence>MRTHFYSVKTFFFELKRVNNKNEYWEMKIAQVGNTHFGEALCREFGHVVYWQDLKTGDESIAMHRLVEEAKINFID</sequence>
<dbReference type="Proteomes" id="UP000225062">
    <property type="component" value="Unassembled WGS sequence"/>
</dbReference>
<evidence type="ECO:0000313" key="1">
    <source>
        <dbReference type="EMBL" id="PHG13498.1"/>
    </source>
</evidence>
<dbReference type="EMBL" id="NUUI01000138">
    <property type="protein sequence ID" value="PHG13498.1"/>
    <property type="molecule type" value="Genomic_DNA"/>
</dbReference>
<name>A0ABD6TF78_9BACI</name>
<protein>
    <submittedName>
        <fullName evidence="1">Uncharacterized protein</fullName>
    </submittedName>
</protein>
<organism evidence="1 2">
    <name type="scientific">Bacillus wiedmannii</name>
    <dbReference type="NCBI Taxonomy" id="1890302"/>
    <lineage>
        <taxon>Bacteria</taxon>
        <taxon>Bacillati</taxon>
        <taxon>Bacillota</taxon>
        <taxon>Bacilli</taxon>
        <taxon>Bacillales</taxon>
        <taxon>Bacillaceae</taxon>
        <taxon>Bacillus</taxon>
        <taxon>Bacillus cereus group</taxon>
    </lineage>
</organism>
<accession>A0ABD6TF78</accession>